<dbReference type="Proteomes" id="UP000053424">
    <property type="component" value="Unassembled WGS sequence"/>
</dbReference>
<name>A0A0C3CGI1_HEBCY</name>
<gene>
    <name evidence="1" type="ORF">M413DRAFT_122011</name>
</gene>
<protein>
    <submittedName>
        <fullName evidence="1">Uncharacterized protein</fullName>
    </submittedName>
</protein>
<reference evidence="1 2" key="1">
    <citation type="submission" date="2014-04" db="EMBL/GenBank/DDBJ databases">
        <authorList>
            <consortium name="DOE Joint Genome Institute"/>
            <person name="Kuo A."/>
            <person name="Gay G."/>
            <person name="Dore J."/>
            <person name="Kohler A."/>
            <person name="Nagy L.G."/>
            <person name="Floudas D."/>
            <person name="Copeland A."/>
            <person name="Barry K.W."/>
            <person name="Cichocki N."/>
            <person name="Veneault-Fourrey C."/>
            <person name="LaButti K."/>
            <person name="Lindquist E.A."/>
            <person name="Lipzen A."/>
            <person name="Lundell T."/>
            <person name="Morin E."/>
            <person name="Murat C."/>
            <person name="Sun H."/>
            <person name="Tunlid A."/>
            <person name="Henrissat B."/>
            <person name="Grigoriev I.V."/>
            <person name="Hibbett D.S."/>
            <person name="Martin F."/>
            <person name="Nordberg H.P."/>
            <person name="Cantor M.N."/>
            <person name="Hua S.X."/>
        </authorList>
    </citation>
    <scope>NUCLEOTIDE SEQUENCE [LARGE SCALE GENOMIC DNA]</scope>
    <source>
        <strain evidence="2">h7</strain>
    </source>
</reference>
<dbReference type="AlphaFoldDB" id="A0A0C3CGI1"/>
<dbReference type="EMBL" id="KN831777">
    <property type="protein sequence ID" value="KIM42701.1"/>
    <property type="molecule type" value="Genomic_DNA"/>
</dbReference>
<keyword evidence="2" id="KW-1185">Reference proteome</keyword>
<proteinExistence type="predicted"/>
<reference evidence="2" key="2">
    <citation type="submission" date="2015-01" db="EMBL/GenBank/DDBJ databases">
        <title>Evolutionary Origins and Diversification of the Mycorrhizal Mutualists.</title>
        <authorList>
            <consortium name="DOE Joint Genome Institute"/>
            <consortium name="Mycorrhizal Genomics Consortium"/>
            <person name="Kohler A."/>
            <person name="Kuo A."/>
            <person name="Nagy L.G."/>
            <person name="Floudas D."/>
            <person name="Copeland A."/>
            <person name="Barry K.W."/>
            <person name="Cichocki N."/>
            <person name="Veneault-Fourrey C."/>
            <person name="LaButti K."/>
            <person name="Lindquist E.A."/>
            <person name="Lipzen A."/>
            <person name="Lundell T."/>
            <person name="Morin E."/>
            <person name="Murat C."/>
            <person name="Riley R."/>
            <person name="Ohm R."/>
            <person name="Sun H."/>
            <person name="Tunlid A."/>
            <person name="Henrissat B."/>
            <person name="Grigoriev I.V."/>
            <person name="Hibbett D.S."/>
            <person name="Martin F."/>
        </authorList>
    </citation>
    <scope>NUCLEOTIDE SEQUENCE [LARGE SCALE GENOMIC DNA]</scope>
    <source>
        <strain evidence="2">h7</strain>
    </source>
</reference>
<evidence type="ECO:0000313" key="1">
    <source>
        <dbReference type="EMBL" id="KIM42701.1"/>
    </source>
</evidence>
<evidence type="ECO:0000313" key="2">
    <source>
        <dbReference type="Proteomes" id="UP000053424"/>
    </source>
</evidence>
<dbReference type="HOGENOM" id="CLU_1906965_0_0_1"/>
<organism evidence="1 2">
    <name type="scientific">Hebeloma cylindrosporum</name>
    <dbReference type="NCBI Taxonomy" id="76867"/>
    <lineage>
        <taxon>Eukaryota</taxon>
        <taxon>Fungi</taxon>
        <taxon>Dikarya</taxon>
        <taxon>Basidiomycota</taxon>
        <taxon>Agaricomycotina</taxon>
        <taxon>Agaricomycetes</taxon>
        <taxon>Agaricomycetidae</taxon>
        <taxon>Agaricales</taxon>
        <taxon>Agaricineae</taxon>
        <taxon>Hymenogastraceae</taxon>
        <taxon>Hebeloma</taxon>
    </lineage>
</organism>
<accession>A0A0C3CGI1</accession>
<sequence>MEKNRPQLLSSLDIYPFRSSPMGKGNGRAVSTGLSYCQSHLRTCTEKSSSVPEEFLQQHLSRVQVLDIFTIPRMLGDLFRDIEIRRKCMFPSSTRSRSSAADFYIPTRRGSYIFHLLSVGLKPFQRPNTFEAG</sequence>